<dbReference type="EMBL" id="MVBO01000025">
    <property type="protein sequence ID" value="OZJ04983.1"/>
    <property type="molecule type" value="Genomic_DNA"/>
</dbReference>
<evidence type="ECO:0000313" key="21">
    <source>
        <dbReference type="EMBL" id="OZJ04983.1"/>
    </source>
</evidence>
<dbReference type="PANTHER" id="PTHR28216:SF1">
    <property type="entry name" value="DASH COMPLEX SUBUNIT DUO1"/>
    <property type="match status" value="1"/>
</dbReference>
<evidence type="ECO:0000256" key="5">
    <source>
        <dbReference type="ARBA" id="ARBA00022454"/>
    </source>
</evidence>
<protein>
    <recommendedName>
        <fullName evidence="17">DASH complex subunit DUO1</fullName>
    </recommendedName>
    <alternativeName>
        <fullName evidence="18">Outer kinetochore protein DUO1</fullName>
    </alternativeName>
</protein>
<evidence type="ECO:0000256" key="19">
    <source>
        <dbReference type="SAM" id="Coils"/>
    </source>
</evidence>
<evidence type="ECO:0000256" key="20">
    <source>
        <dbReference type="SAM" id="MobiDB-lite"/>
    </source>
</evidence>
<comment type="caution">
    <text evidence="21">The sequence shown here is derived from an EMBL/GenBank/DDBJ whole genome shotgun (WGS) entry which is preliminary data.</text>
</comment>
<evidence type="ECO:0000256" key="17">
    <source>
        <dbReference type="ARBA" id="ARBA00044152"/>
    </source>
</evidence>
<organism evidence="21 22">
    <name type="scientific">Bifiguratus adelaidae</name>
    <dbReference type="NCBI Taxonomy" id="1938954"/>
    <lineage>
        <taxon>Eukaryota</taxon>
        <taxon>Fungi</taxon>
        <taxon>Fungi incertae sedis</taxon>
        <taxon>Mucoromycota</taxon>
        <taxon>Mucoromycotina</taxon>
        <taxon>Endogonomycetes</taxon>
        <taxon>Endogonales</taxon>
        <taxon>Endogonales incertae sedis</taxon>
        <taxon>Bifiguratus</taxon>
    </lineage>
</organism>
<keyword evidence="13" id="KW-0206">Cytoskeleton</keyword>
<gene>
    <name evidence="21" type="ORF">BZG36_01770</name>
</gene>
<dbReference type="GO" id="GO:0007059">
    <property type="term" value="P:chromosome segregation"/>
    <property type="evidence" value="ECO:0007669"/>
    <property type="project" value="UniProtKB-KW"/>
</dbReference>
<dbReference type="InterPro" id="IPR013960">
    <property type="entry name" value="DASH_Duo1"/>
</dbReference>
<keyword evidence="6" id="KW-0963">Cytoplasm</keyword>
<dbReference type="GO" id="GO:0042729">
    <property type="term" value="C:DASH complex"/>
    <property type="evidence" value="ECO:0007669"/>
    <property type="project" value="InterPro"/>
</dbReference>
<keyword evidence="16" id="KW-0137">Centromere</keyword>
<evidence type="ECO:0000256" key="18">
    <source>
        <dbReference type="ARBA" id="ARBA00044358"/>
    </source>
</evidence>
<evidence type="ECO:0000256" key="9">
    <source>
        <dbReference type="ARBA" id="ARBA00022776"/>
    </source>
</evidence>
<evidence type="ECO:0000256" key="12">
    <source>
        <dbReference type="ARBA" id="ARBA00023054"/>
    </source>
</evidence>
<comment type="similarity">
    <text evidence="4">Belongs to the DASH complex DUO1 family.</text>
</comment>
<proteinExistence type="inferred from homology"/>
<feature type="region of interest" description="Disordered" evidence="20">
    <location>
        <begin position="1"/>
        <end position="97"/>
    </location>
</feature>
<comment type="subcellular location">
    <subcellularLocation>
        <location evidence="3">Chromosome</location>
        <location evidence="3">Centromere</location>
        <location evidence="3">Kinetochore</location>
    </subcellularLocation>
    <subcellularLocation>
        <location evidence="2">Cytoplasm</location>
        <location evidence="2">Cytoskeleton</location>
        <location evidence="2">Spindle</location>
    </subcellularLocation>
    <subcellularLocation>
        <location evidence="1">Nucleus</location>
    </subcellularLocation>
</comment>
<dbReference type="OrthoDB" id="5599235at2759"/>
<keyword evidence="14" id="KW-0539">Nucleus</keyword>
<dbReference type="Proteomes" id="UP000242875">
    <property type="component" value="Unassembled WGS sequence"/>
</dbReference>
<evidence type="ECO:0000256" key="14">
    <source>
        <dbReference type="ARBA" id="ARBA00023242"/>
    </source>
</evidence>
<dbReference type="Pfam" id="PF08651">
    <property type="entry name" value="DASH_Duo1"/>
    <property type="match status" value="1"/>
</dbReference>
<keyword evidence="8" id="KW-0493">Microtubule</keyword>
<keyword evidence="9" id="KW-0498">Mitosis</keyword>
<evidence type="ECO:0000256" key="2">
    <source>
        <dbReference type="ARBA" id="ARBA00004186"/>
    </source>
</evidence>
<evidence type="ECO:0000256" key="16">
    <source>
        <dbReference type="ARBA" id="ARBA00023328"/>
    </source>
</evidence>
<dbReference type="AlphaFoldDB" id="A0A261Y2Z5"/>
<keyword evidence="22" id="KW-1185">Reference proteome</keyword>
<keyword evidence="11" id="KW-0995">Kinetochore</keyword>
<evidence type="ECO:0000256" key="8">
    <source>
        <dbReference type="ARBA" id="ARBA00022701"/>
    </source>
</evidence>
<evidence type="ECO:0000256" key="15">
    <source>
        <dbReference type="ARBA" id="ARBA00023306"/>
    </source>
</evidence>
<dbReference type="PANTHER" id="PTHR28216">
    <property type="entry name" value="DASH COMPLEX SUBUNIT DUO1"/>
    <property type="match status" value="1"/>
</dbReference>
<feature type="coiled-coil region" evidence="19">
    <location>
        <begin position="102"/>
        <end position="129"/>
    </location>
</feature>
<keyword evidence="7" id="KW-0132">Cell division</keyword>
<dbReference type="GO" id="GO:0005874">
    <property type="term" value="C:microtubule"/>
    <property type="evidence" value="ECO:0007669"/>
    <property type="project" value="UniProtKB-KW"/>
</dbReference>
<dbReference type="GO" id="GO:0051301">
    <property type="term" value="P:cell division"/>
    <property type="evidence" value="ECO:0007669"/>
    <property type="project" value="UniProtKB-KW"/>
</dbReference>
<keyword evidence="5" id="KW-0158">Chromosome</keyword>
<dbReference type="GO" id="GO:0000278">
    <property type="term" value="P:mitotic cell cycle"/>
    <property type="evidence" value="ECO:0007669"/>
    <property type="project" value="InterPro"/>
</dbReference>
<evidence type="ECO:0000256" key="6">
    <source>
        <dbReference type="ARBA" id="ARBA00022490"/>
    </source>
</evidence>
<evidence type="ECO:0000256" key="11">
    <source>
        <dbReference type="ARBA" id="ARBA00022838"/>
    </source>
</evidence>
<keyword evidence="10" id="KW-0159">Chromosome partition</keyword>
<evidence type="ECO:0000256" key="7">
    <source>
        <dbReference type="ARBA" id="ARBA00022618"/>
    </source>
</evidence>
<reference evidence="21 22" key="1">
    <citation type="journal article" date="2017" name="Mycologia">
        <title>Bifiguratus adelaidae, gen. et sp. nov., a new member of Mucoromycotina in endophytic and soil-dwelling habitats.</title>
        <authorList>
            <person name="Torres-Cruz T.J."/>
            <person name="Billingsley Tobias T.L."/>
            <person name="Almatruk M."/>
            <person name="Hesse C."/>
            <person name="Kuske C.R."/>
            <person name="Desiro A."/>
            <person name="Benucci G.M."/>
            <person name="Bonito G."/>
            <person name="Stajich J.E."/>
            <person name="Dunlap C."/>
            <person name="Arnold A.E."/>
            <person name="Porras-Alfaro A."/>
        </authorList>
    </citation>
    <scope>NUCLEOTIDE SEQUENCE [LARGE SCALE GENOMIC DNA]</scope>
    <source>
        <strain evidence="21 22">AZ0501</strain>
    </source>
</reference>
<sequence length="215" mass="24385">MDSPMPSISANADTSFGDRSNIFDQSIGEDDNAALLDMPTPTKIFDDDDAQPTMLQNHDDKKNIAEDRNYTGHGKGRKRPFSQIEDDTVDDDSPRGKELATLRTLNNAVKAITANMEQARGNLKQFTATVDQTDDLLNLWINILSQSEHTKRLLENAQWQGGIVDIAISRQIAAQKEREREQRELQLRLADEEKRRREDVVVDRARKVQEAEVQP</sequence>
<evidence type="ECO:0000256" key="13">
    <source>
        <dbReference type="ARBA" id="ARBA00023212"/>
    </source>
</evidence>
<evidence type="ECO:0000256" key="10">
    <source>
        <dbReference type="ARBA" id="ARBA00022829"/>
    </source>
</evidence>
<feature type="compositionally biased region" description="Polar residues" evidence="20">
    <location>
        <begin position="1"/>
        <end position="24"/>
    </location>
</feature>
<dbReference type="GO" id="GO:0072686">
    <property type="term" value="C:mitotic spindle"/>
    <property type="evidence" value="ECO:0007669"/>
    <property type="project" value="InterPro"/>
</dbReference>
<evidence type="ECO:0000256" key="4">
    <source>
        <dbReference type="ARBA" id="ARBA00005366"/>
    </source>
</evidence>
<name>A0A261Y2Z5_9FUNG</name>
<keyword evidence="12 19" id="KW-0175">Coiled coil</keyword>
<evidence type="ECO:0000256" key="3">
    <source>
        <dbReference type="ARBA" id="ARBA00004629"/>
    </source>
</evidence>
<keyword evidence="15" id="KW-0131">Cell cycle</keyword>
<evidence type="ECO:0000313" key="22">
    <source>
        <dbReference type="Proteomes" id="UP000242875"/>
    </source>
</evidence>
<evidence type="ECO:0000256" key="1">
    <source>
        <dbReference type="ARBA" id="ARBA00004123"/>
    </source>
</evidence>
<feature type="compositionally biased region" description="Basic and acidic residues" evidence="20">
    <location>
        <begin position="57"/>
        <end position="70"/>
    </location>
</feature>
<accession>A0A261Y2Z5</accession>